<name>A0A1Q9CTA2_SYMMI</name>
<accession>A0A1Q9CTA2</accession>
<feature type="binding site" evidence="4">
    <location>
        <position position="186"/>
    </location>
    <ligand>
        <name>S-adenosyl-L-methionine</name>
        <dbReference type="ChEBI" id="CHEBI:59789"/>
    </ligand>
</feature>
<dbReference type="PROSITE" id="PS01230">
    <property type="entry name" value="TRMA_1"/>
    <property type="match status" value="1"/>
</dbReference>
<proteinExistence type="inferred from homology"/>
<feature type="binding site" evidence="4">
    <location>
        <position position="255"/>
    </location>
    <ligand>
        <name>S-adenosyl-L-methionine</name>
        <dbReference type="ChEBI" id="CHEBI:59789"/>
    </ligand>
</feature>
<keyword evidence="6" id="KW-0472">Membrane</keyword>
<keyword evidence="1 4" id="KW-0489">Methyltransferase</keyword>
<feature type="active site" evidence="5">
    <location>
        <position position="282"/>
    </location>
</feature>
<evidence type="ECO:0000313" key="7">
    <source>
        <dbReference type="EMBL" id="OLP86107.1"/>
    </source>
</evidence>
<feature type="transmembrane region" description="Helical" evidence="6">
    <location>
        <begin position="367"/>
        <end position="384"/>
    </location>
</feature>
<evidence type="ECO:0000256" key="2">
    <source>
        <dbReference type="ARBA" id="ARBA00022679"/>
    </source>
</evidence>
<dbReference type="GO" id="GO:0006396">
    <property type="term" value="P:RNA processing"/>
    <property type="evidence" value="ECO:0007669"/>
    <property type="project" value="InterPro"/>
</dbReference>
<dbReference type="CDD" id="cd02440">
    <property type="entry name" value="AdoMet_MTases"/>
    <property type="match status" value="1"/>
</dbReference>
<evidence type="ECO:0000313" key="8">
    <source>
        <dbReference type="Proteomes" id="UP000186817"/>
    </source>
</evidence>
<sequence length="476" mass="51841">MSIAWLLPTLRDGHLNFALGKIVAAPGQGAVGGFWQSRGKWCFVVLSTFPRLDDIDYSAIGFLEQEWGSTRDASGRRWRKVVDVPSCPIATEALNQALPAERAKACAGGQPKGKLLLRDTVVDGVVTDPFRIVTERVPKFGAFHFRAGGFFQNNSSILPVFVEHVITAASAARVDGVSPRALVDIFCGVGLFALSAASRFQRVIGIEVDATAVRLARRNAAEHGCEAEFLAADAAEGLAQVAAAVAPEDAVAILDPPRQGLTAEAREALASWRPRRVVYVSCDCATQARDLKDLVDAGYTIQRLHLISFLKRATWRLSSRLSVMQRSERSNLARGQEGGWSAKKQFQSYFPLLLSVVRTSRMRGSRIAALAALALALWAGRAFIAPSKAPARTSKTQMGFFDQDKSMVKKTEEKKSLGGIWDAIQVVDDYTKEGSASIKGPFAGVPWLTIVYFVIFFWLINIFVTEGGKPDKPITP</sequence>
<dbReference type="AlphaFoldDB" id="A0A1Q9CTA2"/>
<evidence type="ECO:0000256" key="1">
    <source>
        <dbReference type="ARBA" id="ARBA00022603"/>
    </source>
</evidence>
<keyword evidence="3 4" id="KW-0949">S-adenosyl-L-methionine</keyword>
<dbReference type="SUPFAM" id="SSF53335">
    <property type="entry name" value="S-adenosyl-L-methionine-dependent methyltransferases"/>
    <property type="match status" value="1"/>
</dbReference>
<dbReference type="EMBL" id="LSRX01000935">
    <property type="protein sequence ID" value="OLP86107.1"/>
    <property type="molecule type" value="Genomic_DNA"/>
</dbReference>
<comment type="similarity">
    <text evidence="4">Belongs to the class I-like SAM-binding methyltransferase superfamily. RNA M5U methyltransferase family.</text>
</comment>
<feature type="binding site" evidence="4">
    <location>
        <position position="152"/>
    </location>
    <ligand>
        <name>S-adenosyl-L-methionine</name>
        <dbReference type="ChEBI" id="CHEBI:59789"/>
    </ligand>
</feature>
<dbReference type="PANTHER" id="PTHR11061:SF30">
    <property type="entry name" value="TRNA (URACIL(54)-C(5))-METHYLTRANSFERASE"/>
    <property type="match status" value="1"/>
</dbReference>
<dbReference type="InterPro" id="IPR030390">
    <property type="entry name" value="MeTrfase_TrmA_AS"/>
</dbReference>
<keyword evidence="8" id="KW-1185">Reference proteome</keyword>
<dbReference type="Proteomes" id="UP000186817">
    <property type="component" value="Unassembled WGS sequence"/>
</dbReference>
<feature type="transmembrane region" description="Helical" evidence="6">
    <location>
        <begin position="445"/>
        <end position="464"/>
    </location>
</feature>
<evidence type="ECO:0000256" key="5">
    <source>
        <dbReference type="PROSITE-ProRule" id="PRU10015"/>
    </source>
</evidence>
<dbReference type="Pfam" id="PF05958">
    <property type="entry name" value="tRNA_U5-meth_tr"/>
    <property type="match status" value="1"/>
</dbReference>
<keyword evidence="6" id="KW-0812">Transmembrane</keyword>
<dbReference type="PROSITE" id="PS51687">
    <property type="entry name" value="SAM_MT_RNA_M5U"/>
    <property type="match status" value="1"/>
</dbReference>
<evidence type="ECO:0000256" key="4">
    <source>
        <dbReference type="PROSITE-ProRule" id="PRU01024"/>
    </source>
</evidence>
<evidence type="ECO:0000256" key="3">
    <source>
        <dbReference type="ARBA" id="ARBA00022691"/>
    </source>
</evidence>
<dbReference type="InterPro" id="IPR029063">
    <property type="entry name" value="SAM-dependent_MTases_sf"/>
</dbReference>
<feature type="binding site" evidence="4">
    <location>
        <position position="207"/>
    </location>
    <ligand>
        <name>S-adenosyl-L-methionine</name>
        <dbReference type="ChEBI" id="CHEBI:59789"/>
    </ligand>
</feature>
<feature type="active site" description="Nucleophile" evidence="4">
    <location>
        <position position="282"/>
    </location>
</feature>
<gene>
    <name evidence="7" type="ORF">AK812_SmicGene32813</name>
</gene>
<dbReference type="Gene3D" id="3.40.50.150">
    <property type="entry name" value="Vaccinia Virus protein VP39"/>
    <property type="match status" value="1"/>
</dbReference>
<dbReference type="PANTHER" id="PTHR11061">
    <property type="entry name" value="RNA M5U METHYLTRANSFERASE"/>
    <property type="match status" value="1"/>
</dbReference>
<dbReference type="OrthoDB" id="442193at2759"/>
<keyword evidence="6" id="KW-1133">Transmembrane helix</keyword>
<dbReference type="GO" id="GO:0032259">
    <property type="term" value="P:methylation"/>
    <property type="evidence" value="ECO:0007669"/>
    <property type="project" value="UniProtKB-KW"/>
</dbReference>
<organism evidence="7 8">
    <name type="scientific">Symbiodinium microadriaticum</name>
    <name type="common">Dinoflagellate</name>
    <name type="synonym">Zooxanthella microadriatica</name>
    <dbReference type="NCBI Taxonomy" id="2951"/>
    <lineage>
        <taxon>Eukaryota</taxon>
        <taxon>Sar</taxon>
        <taxon>Alveolata</taxon>
        <taxon>Dinophyceae</taxon>
        <taxon>Suessiales</taxon>
        <taxon>Symbiodiniaceae</taxon>
        <taxon>Symbiodinium</taxon>
    </lineage>
</organism>
<dbReference type="GO" id="GO:0008173">
    <property type="term" value="F:RNA methyltransferase activity"/>
    <property type="evidence" value="ECO:0007669"/>
    <property type="project" value="InterPro"/>
</dbReference>
<reference evidence="7 8" key="1">
    <citation type="submission" date="2016-02" db="EMBL/GenBank/DDBJ databases">
        <title>Genome analysis of coral dinoflagellate symbionts highlights evolutionary adaptations to a symbiotic lifestyle.</title>
        <authorList>
            <person name="Aranda M."/>
            <person name="Li Y."/>
            <person name="Liew Y.J."/>
            <person name="Baumgarten S."/>
            <person name="Simakov O."/>
            <person name="Wilson M."/>
            <person name="Piel J."/>
            <person name="Ashoor H."/>
            <person name="Bougouffa S."/>
            <person name="Bajic V.B."/>
            <person name="Ryu T."/>
            <person name="Ravasi T."/>
            <person name="Bayer T."/>
            <person name="Micklem G."/>
            <person name="Kim H."/>
            <person name="Bhak J."/>
            <person name="Lajeunesse T.C."/>
            <person name="Voolstra C.R."/>
        </authorList>
    </citation>
    <scope>NUCLEOTIDE SEQUENCE [LARGE SCALE GENOMIC DNA]</scope>
    <source>
        <strain evidence="7 8">CCMP2467</strain>
    </source>
</reference>
<keyword evidence="2 4" id="KW-0808">Transferase</keyword>
<comment type="caution">
    <text evidence="7">The sequence shown here is derived from an EMBL/GenBank/DDBJ whole genome shotgun (WGS) entry which is preliminary data.</text>
</comment>
<protein>
    <submittedName>
        <fullName evidence="7">tRNA (Uracil(54)-C(5))-methyltransferase</fullName>
    </submittedName>
</protein>
<dbReference type="InterPro" id="IPR010280">
    <property type="entry name" value="U5_MeTrfase_fam"/>
</dbReference>
<evidence type="ECO:0000256" key="6">
    <source>
        <dbReference type="SAM" id="Phobius"/>
    </source>
</evidence>